<organism evidence="2 3">
    <name type="scientific">Roseovarius gaetbuli</name>
    <dbReference type="NCBI Taxonomy" id="1356575"/>
    <lineage>
        <taxon>Bacteria</taxon>
        <taxon>Pseudomonadati</taxon>
        <taxon>Pseudomonadota</taxon>
        <taxon>Alphaproteobacteria</taxon>
        <taxon>Rhodobacterales</taxon>
        <taxon>Roseobacteraceae</taxon>
        <taxon>Roseovarius</taxon>
    </lineage>
</organism>
<dbReference type="InterPro" id="IPR036374">
    <property type="entry name" value="OxRdtase_Mopterin-bd_sf"/>
</dbReference>
<feature type="domain" description="Oxidoreductase molybdopterin-binding" evidence="1">
    <location>
        <begin position="89"/>
        <end position="159"/>
    </location>
</feature>
<evidence type="ECO:0000313" key="3">
    <source>
        <dbReference type="Proteomes" id="UP000194012"/>
    </source>
</evidence>
<protein>
    <submittedName>
        <fullName evidence="2">Oxidoreductase molybdopterin binding domain protein</fullName>
    </submittedName>
</protein>
<evidence type="ECO:0000259" key="1">
    <source>
        <dbReference type="Pfam" id="PF00174"/>
    </source>
</evidence>
<keyword evidence="3" id="KW-1185">Reference proteome</keyword>
<sequence length="188" mass="21075">MDLKSIAVKMAYLRSEGCYMRKRWFMSGLIGCFLTVFGATTGVFATEEAPVVLTITLPQAESGDTAVIALSEQDLRAFPAISFETSTIWTSGVQRFTGVPLLALLEHFKIEARELQMQAVNDYSITMPVDGITAGAPIIAYERNGKPMKLRDNGPLWLIYNYDANADYRTETVYSRSIWQLDRMAIIR</sequence>
<dbReference type="InterPro" id="IPR000572">
    <property type="entry name" value="OxRdtase_Mopterin-bd_dom"/>
</dbReference>
<proteinExistence type="predicted"/>
<dbReference type="Proteomes" id="UP000194012">
    <property type="component" value="Unassembled WGS sequence"/>
</dbReference>
<dbReference type="Gene3D" id="3.90.420.10">
    <property type="entry name" value="Oxidoreductase, molybdopterin-binding domain"/>
    <property type="match status" value="1"/>
</dbReference>
<dbReference type="Pfam" id="PF00174">
    <property type="entry name" value="Oxidored_molyb"/>
    <property type="match status" value="1"/>
</dbReference>
<dbReference type="EMBL" id="FWFJ01000001">
    <property type="protein sequence ID" value="SLN09689.1"/>
    <property type="molecule type" value="Genomic_DNA"/>
</dbReference>
<gene>
    <name evidence="2" type="ORF">ROG8370_00055</name>
</gene>
<dbReference type="SUPFAM" id="SSF56524">
    <property type="entry name" value="Oxidoreductase molybdopterin-binding domain"/>
    <property type="match status" value="1"/>
</dbReference>
<dbReference type="AlphaFoldDB" id="A0A1X6Y2Y1"/>
<name>A0A1X6Y2Y1_9RHOB</name>
<accession>A0A1X6Y2Y1</accession>
<reference evidence="3" key="1">
    <citation type="submission" date="2017-03" db="EMBL/GenBank/DDBJ databases">
        <authorList>
            <person name="Rodrigo-Torres L."/>
            <person name="Arahal R.D."/>
            <person name="Lucena T."/>
        </authorList>
    </citation>
    <scope>NUCLEOTIDE SEQUENCE [LARGE SCALE GENOMIC DNA]</scope>
    <source>
        <strain evidence="3">CECT 8370</strain>
    </source>
</reference>
<evidence type="ECO:0000313" key="2">
    <source>
        <dbReference type="EMBL" id="SLN09689.1"/>
    </source>
</evidence>